<accession>A0ABW1S6N0</accession>
<feature type="signal peptide" evidence="1">
    <location>
        <begin position="1"/>
        <end position="19"/>
    </location>
</feature>
<evidence type="ECO:0000313" key="3">
    <source>
        <dbReference type="Proteomes" id="UP001596303"/>
    </source>
</evidence>
<evidence type="ECO:0000256" key="1">
    <source>
        <dbReference type="SAM" id="SignalP"/>
    </source>
</evidence>
<gene>
    <name evidence="2" type="ORF">ACFQDM_04180</name>
</gene>
<reference evidence="3" key="1">
    <citation type="journal article" date="2019" name="Int. J. Syst. Evol. Microbiol.">
        <title>The Global Catalogue of Microorganisms (GCM) 10K type strain sequencing project: providing services to taxonomists for standard genome sequencing and annotation.</title>
        <authorList>
            <consortium name="The Broad Institute Genomics Platform"/>
            <consortium name="The Broad Institute Genome Sequencing Center for Infectious Disease"/>
            <person name="Wu L."/>
            <person name="Ma J."/>
        </authorList>
    </citation>
    <scope>NUCLEOTIDE SEQUENCE [LARGE SCALE GENOMIC DNA]</scope>
    <source>
        <strain evidence="3">CGMCC-1.15741</strain>
    </source>
</reference>
<proteinExistence type="predicted"/>
<keyword evidence="1" id="KW-0732">Signal</keyword>
<keyword evidence="3" id="KW-1185">Reference proteome</keyword>
<evidence type="ECO:0008006" key="4">
    <source>
        <dbReference type="Google" id="ProtNLM"/>
    </source>
</evidence>
<dbReference type="EMBL" id="JBHSSW010000004">
    <property type="protein sequence ID" value="MFC6197260.1"/>
    <property type="molecule type" value="Genomic_DNA"/>
</dbReference>
<dbReference type="RefSeq" id="WP_377375891.1">
    <property type="nucleotide sequence ID" value="NZ_JBHSSW010000004.1"/>
</dbReference>
<evidence type="ECO:0000313" key="2">
    <source>
        <dbReference type="EMBL" id="MFC6197260.1"/>
    </source>
</evidence>
<organism evidence="2 3">
    <name type="scientific">Ponticaulis profundi</name>
    <dbReference type="NCBI Taxonomy" id="2665222"/>
    <lineage>
        <taxon>Bacteria</taxon>
        <taxon>Pseudomonadati</taxon>
        <taxon>Pseudomonadota</taxon>
        <taxon>Alphaproteobacteria</taxon>
        <taxon>Hyphomonadales</taxon>
        <taxon>Hyphomonadaceae</taxon>
        <taxon>Ponticaulis</taxon>
    </lineage>
</organism>
<comment type="caution">
    <text evidence="2">The sequence shown here is derived from an EMBL/GenBank/DDBJ whole genome shotgun (WGS) entry which is preliminary data.</text>
</comment>
<protein>
    <recommendedName>
        <fullName evidence="4">Kazal-like domain-containing protein</fullName>
    </recommendedName>
</protein>
<dbReference type="Proteomes" id="UP001596303">
    <property type="component" value="Unassembled WGS sequence"/>
</dbReference>
<sequence>MMKTVIPALVCAFAIPASAQAVKEVEKTEIRTAQKMKVHKPDCDKLGNFEIQDFKKCQKSKYKKDPVCTKLGNFEIQDFKSCERKKADLEPKDDSLLQFEIQR</sequence>
<feature type="chain" id="PRO_5045181724" description="Kazal-like domain-containing protein" evidence="1">
    <location>
        <begin position="20"/>
        <end position="103"/>
    </location>
</feature>
<name>A0ABW1S6N0_9PROT</name>